<dbReference type="EMBL" id="CADCXU010035409">
    <property type="protein sequence ID" value="CAB0020584.1"/>
    <property type="molecule type" value="Genomic_DNA"/>
</dbReference>
<reference evidence="2 3" key="1">
    <citation type="submission" date="2020-02" db="EMBL/GenBank/DDBJ databases">
        <authorList>
            <person name="Ferguson B K."/>
        </authorList>
    </citation>
    <scope>NUCLEOTIDE SEQUENCE [LARGE SCALE GENOMIC DNA]</scope>
</reference>
<feature type="region of interest" description="Disordered" evidence="1">
    <location>
        <begin position="1"/>
        <end position="37"/>
    </location>
</feature>
<feature type="compositionally biased region" description="Low complexity" evidence="1">
    <location>
        <begin position="17"/>
        <end position="37"/>
    </location>
</feature>
<keyword evidence="3" id="KW-1185">Reference proteome</keyword>
<organism evidence="2 3">
    <name type="scientific">Nesidiocoris tenuis</name>
    <dbReference type="NCBI Taxonomy" id="355587"/>
    <lineage>
        <taxon>Eukaryota</taxon>
        <taxon>Metazoa</taxon>
        <taxon>Ecdysozoa</taxon>
        <taxon>Arthropoda</taxon>
        <taxon>Hexapoda</taxon>
        <taxon>Insecta</taxon>
        <taxon>Pterygota</taxon>
        <taxon>Neoptera</taxon>
        <taxon>Paraneoptera</taxon>
        <taxon>Hemiptera</taxon>
        <taxon>Heteroptera</taxon>
        <taxon>Panheteroptera</taxon>
        <taxon>Cimicomorpha</taxon>
        <taxon>Miridae</taxon>
        <taxon>Dicyphina</taxon>
        <taxon>Nesidiocoris</taxon>
    </lineage>
</organism>
<feature type="compositionally biased region" description="Polar residues" evidence="1">
    <location>
        <begin position="1"/>
        <end position="16"/>
    </location>
</feature>
<sequence length="312" mass="35630">MTSMTNGPVFSVAQSVQKQTNTSSSVNSNSSSMSKTQTWRVGEGGCIRPLSRRVGFLRPPCGSRSVPFRSRPGRSVAARSAAIYDLRVGPENAPCCSSHSYNARNVRRRAIPRFHRIGHRFPQLFASEFSLPVDFHSTFLYASCGFRPFFKTRELKKFRHTSVHYWRLGSYRPGIRLSNRKRRFRNIRNDTGVSREVGREGFEGFFFLFHSSSGRMAPSSTPKLLTRRREPRSLVEIARIVAFALYIRKRRIVAIRVILCVKLPTKKIVNPHNIFRSHRRLHVELSILETGGSIRLLNKGQPPLDRSSRGSR</sequence>
<evidence type="ECO:0000313" key="2">
    <source>
        <dbReference type="EMBL" id="CAB0020584.1"/>
    </source>
</evidence>
<dbReference type="Proteomes" id="UP000479000">
    <property type="component" value="Unassembled WGS sequence"/>
</dbReference>
<evidence type="ECO:0000256" key="1">
    <source>
        <dbReference type="SAM" id="MobiDB-lite"/>
    </source>
</evidence>
<gene>
    <name evidence="2" type="ORF">NTEN_LOCUS24156</name>
</gene>
<protein>
    <submittedName>
        <fullName evidence="2">Uncharacterized protein</fullName>
    </submittedName>
</protein>
<accession>A0A6H5HZ05</accession>
<evidence type="ECO:0000313" key="3">
    <source>
        <dbReference type="Proteomes" id="UP000479000"/>
    </source>
</evidence>
<dbReference type="AlphaFoldDB" id="A0A6H5HZ05"/>
<proteinExistence type="predicted"/>
<name>A0A6H5HZ05_9HEMI</name>